<dbReference type="SUPFAM" id="SSF143100">
    <property type="entry name" value="TTHA1013/TTHA0281-like"/>
    <property type="match status" value="1"/>
</dbReference>
<dbReference type="Proteomes" id="UP000245934">
    <property type="component" value="Unassembled WGS sequence"/>
</dbReference>
<dbReference type="OrthoDB" id="133743at2157"/>
<organism evidence="2 3">
    <name type="scientific">Methanospirillum stamsii</name>
    <dbReference type="NCBI Taxonomy" id="1277351"/>
    <lineage>
        <taxon>Archaea</taxon>
        <taxon>Methanobacteriati</taxon>
        <taxon>Methanobacteriota</taxon>
        <taxon>Stenosarchaea group</taxon>
        <taxon>Methanomicrobia</taxon>
        <taxon>Methanomicrobiales</taxon>
        <taxon>Methanospirillaceae</taxon>
        <taxon>Methanospirillum</taxon>
    </lineage>
</organism>
<dbReference type="PANTHER" id="PTHR34504:SF2">
    <property type="entry name" value="UPF0150 PROTEIN SSL0259"/>
    <property type="match status" value="1"/>
</dbReference>
<evidence type="ECO:0000313" key="2">
    <source>
        <dbReference type="EMBL" id="PWR73161.1"/>
    </source>
</evidence>
<evidence type="ECO:0000313" key="3">
    <source>
        <dbReference type="Proteomes" id="UP000245934"/>
    </source>
</evidence>
<dbReference type="InterPro" id="IPR035069">
    <property type="entry name" value="TTHA1013/TTHA0281-like"/>
</dbReference>
<proteinExistence type="predicted"/>
<dbReference type="AlphaFoldDB" id="A0A2V2NC57"/>
<evidence type="ECO:0000259" key="1">
    <source>
        <dbReference type="Pfam" id="PF15919"/>
    </source>
</evidence>
<keyword evidence="3" id="KW-1185">Reference proteome</keyword>
<dbReference type="Gene3D" id="3.30.160.250">
    <property type="match status" value="1"/>
</dbReference>
<gene>
    <name evidence="2" type="ORF">DLD82_11260</name>
</gene>
<dbReference type="PANTHER" id="PTHR34504">
    <property type="entry name" value="ANTITOXIN HICB"/>
    <property type="match status" value="1"/>
</dbReference>
<feature type="domain" description="HicB-like antitoxin of toxin-antitoxin system" evidence="1">
    <location>
        <begin position="6"/>
        <end position="59"/>
    </location>
</feature>
<dbReference type="InterPro" id="IPR031807">
    <property type="entry name" value="HicB-like"/>
</dbReference>
<accession>A0A2V2NC57</accession>
<dbReference type="GeneID" id="97610157"/>
<comment type="caution">
    <text evidence="2">The sequence shown here is derived from an EMBL/GenBank/DDBJ whole genome shotgun (WGS) entry which is preliminary data.</text>
</comment>
<protein>
    <submittedName>
        <fullName evidence="2">Type II toxin-antitoxin system HicB family antitoxin</fullName>
    </submittedName>
</protein>
<dbReference type="EMBL" id="QGMZ01000021">
    <property type="protein sequence ID" value="PWR73161.1"/>
    <property type="molecule type" value="Genomic_DNA"/>
</dbReference>
<dbReference type="Pfam" id="PF15919">
    <property type="entry name" value="HicB_lk_antitox"/>
    <property type="match status" value="1"/>
</dbReference>
<name>A0A2V2NC57_9EURY</name>
<dbReference type="RefSeq" id="WP_109941236.1">
    <property type="nucleotide sequence ID" value="NZ_CP176366.1"/>
</dbReference>
<sequence>MNRYKFSVIIEKDEGGYYAFVPELKGCYTKGNSHEEVYERIQDAIRLYGEEPIVCSESVHQFEHKSYHG</sequence>
<dbReference type="InterPro" id="IPR051404">
    <property type="entry name" value="TA_system_antitoxin"/>
</dbReference>
<reference evidence="2 3" key="1">
    <citation type="submission" date="2018-05" db="EMBL/GenBank/DDBJ databases">
        <title>Draft genome of Methanospirillum stamsii Pt1.</title>
        <authorList>
            <person name="Dueholm M.S."/>
            <person name="Nielsen P.H."/>
            <person name="Bakmann L.F."/>
            <person name="Otzen D.E."/>
        </authorList>
    </citation>
    <scope>NUCLEOTIDE SEQUENCE [LARGE SCALE GENOMIC DNA]</scope>
    <source>
        <strain evidence="2 3">Pt1</strain>
    </source>
</reference>